<dbReference type="AlphaFoldDB" id="A0A0N8GGH1"/>
<feature type="transmembrane region" description="Helical" evidence="1">
    <location>
        <begin position="89"/>
        <end position="108"/>
    </location>
</feature>
<keyword evidence="1" id="KW-0472">Membrane</keyword>
<evidence type="ECO:0000313" key="2">
    <source>
        <dbReference type="EMBL" id="KPL58482.1"/>
    </source>
</evidence>
<accession>A0A0N8GGH1</accession>
<dbReference type="OrthoDB" id="1679483at2"/>
<dbReference type="RefSeq" id="WP_060673602.1">
    <property type="nucleotide sequence ID" value="NZ_JBCNGU010000020.1"/>
</dbReference>
<reference evidence="2 3" key="1">
    <citation type="submission" date="2015-08" db="EMBL/GenBank/DDBJ databases">
        <title>Draft Genome Sequence of Bacillus vietnamensis UCD-SED5.</title>
        <authorList>
            <person name="Lee R.D."/>
            <person name="Jospin G."/>
            <person name="Lang J.M."/>
            <person name="Coil D.A."/>
            <person name="Eisen J.A."/>
        </authorList>
    </citation>
    <scope>NUCLEOTIDE SEQUENCE [LARGE SCALE GENOMIC DNA]</scope>
    <source>
        <strain evidence="2 3">UCD-SED5</strain>
    </source>
</reference>
<dbReference type="Proteomes" id="UP000050398">
    <property type="component" value="Unassembled WGS sequence"/>
</dbReference>
<protein>
    <submittedName>
        <fullName evidence="2">Uncharacterized protein</fullName>
    </submittedName>
</protein>
<feature type="transmembrane region" description="Helical" evidence="1">
    <location>
        <begin position="28"/>
        <end position="45"/>
    </location>
</feature>
<organism evidence="2 3">
    <name type="scientific">Rossellomorea vietnamensis</name>
    <dbReference type="NCBI Taxonomy" id="218284"/>
    <lineage>
        <taxon>Bacteria</taxon>
        <taxon>Bacillati</taxon>
        <taxon>Bacillota</taxon>
        <taxon>Bacilli</taxon>
        <taxon>Bacillales</taxon>
        <taxon>Bacillaceae</taxon>
        <taxon>Rossellomorea</taxon>
    </lineage>
</organism>
<dbReference type="EMBL" id="LIXZ01000015">
    <property type="protein sequence ID" value="KPL58482.1"/>
    <property type="molecule type" value="Genomic_DNA"/>
</dbReference>
<gene>
    <name evidence="2" type="ORF">AM506_16650</name>
</gene>
<sequence>MFEEIQRLNHSANKLETKYWLSEDLFSLHWWVIVILNILFLILLIKLIDRKRPLDIIVAFLISFILVGFINELGYYYHWWSYPHQFITAFKVMNAVDFLTIPVIHTLLYQKYSGWKPYMIANAIIMAIISFVGVPIFVHFHYYVLYDWNYLKSFLALLVVGMLVKVLVDFLIDWAAVARKS</sequence>
<dbReference type="PATRIC" id="fig|218284.4.peg.1537"/>
<feature type="transmembrane region" description="Helical" evidence="1">
    <location>
        <begin position="154"/>
        <end position="177"/>
    </location>
</feature>
<name>A0A0N8GGH1_9BACI</name>
<evidence type="ECO:0000256" key="1">
    <source>
        <dbReference type="SAM" id="Phobius"/>
    </source>
</evidence>
<feature type="transmembrane region" description="Helical" evidence="1">
    <location>
        <begin position="120"/>
        <end position="142"/>
    </location>
</feature>
<evidence type="ECO:0000313" key="3">
    <source>
        <dbReference type="Proteomes" id="UP000050398"/>
    </source>
</evidence>
<proteinExistence type="predicted"/>
<keyword evidence="1" id="KW-0812">Transmembrane</keyword>
<comment type="caution">
    <text evidence="2">The sequence shown here is derived from an EMBL/GenBank/DDBJ whole genome shotgun (WGS) entry which is preliminary data.</text>
</comment>
<feature type="transmembrane region" description="Helical" evidence="1">
    <location>
        <begin position="57"/>
        <end position="77"/>
    </location>
</feature>
<keyword evidence="1" id="KW-1133">Transmembrane helix</keyword>